<feature type="transmembrane region" description="Helical" evidence="8">
    <location>
        <begin position="260"/>
        <end position="284"/>
    </location>
</feature>
<dbReference type="GO" id="GO:0050916">
    <property type="term" value="P:sensory perception of sweet taste"/>
    <property type="evidence" value="ECO:0007669"/>
    <property type="project" value="UniProtKB-ARBA"/>
</dbReference>
<keyword evidence="3" id="KW-1003">Cell membrane</keyword>
<evidence type="ECO:0000256" key="5">
    <source>
        <dbReference type="ARBA" id="ARBA00022989"/>
    </source>
</evidence>
<dbReference type="InterPro" id="IPR009318">
    <property type="entry name" value="Gustatory_rcpt"/>
</dbReference>
<keyword evidence="5 8" id="KW-1133">Transmembrane helix</keyword>
<feature type="transmembrane region" description="Helical" evidence="8">
    <location>
        <begin position="76"/>
        <end position="97"/>
    </location>
</feature>
<dbReference type="Pfam" id="PF06151">
    <property type="entry name" value="Trehalose_recp"/>
    <property type="match status" value="1"/>
</dbReference>
<dbReference type="HOGENOM" id="CLU_714386_0_0_1"/>
<reference evidence="10" key="1">
    <citation type="submission" date="2011-05" db="EMBL/GenBank/DDBJ databases">
        <authorList>
            <person name="Richards S.R."/>
            <person name="Qu J."/>
            <person name="Jiang H."/>
            <person name="Jhangiani S.N."/>
            <person name="Agravi P."/>
            <person name="Goodspeed R."/>
            <person name="Gross S."/>
            <person name="Mandapat C."/>
            <person name="Jackson L."/>
            <person name="Mathew T."/>
            <person name="Pu L."/>
            <person name="Thornton R."/>
            <person name="Saada N."/>
            <person name="Wilczek-Boney K.B."/>
            <person name="Lee S."/>
            <person name="Kovar C."/>
            <person name="Wu Y."/>
            <person name="Scherer S.E."/>
            <person name="Worley K.C."/>
            <person name="Muzny D.M."/>
            <person name="Gibbs R."/>
        </authorList>
    </citation>
    <scope>NUCLEOTIDE SEQUENCE</scope>
    <source>
        <strain evidence="10">Brora</strain>
    </source>
</reference>
<evidence type="ECO:0000256" key="7">
    <source>
        <dbReference type="ARBA" id="ARBA00023170"/>
    </source>
</evidence>
<evidence type="ECO:0000256" key="4">
    <source>
        <dbReference type="ARBA" id="ARBA00022692"/>
    </source>
</evidence>
<dbReference type="GO" id="GO:0008527">
    <property type="term" value="F:taste receptor activity"/>
    <property type="evidence" value="ECO:0007669"/>
    <property type="project" value="InterPro"/>
</dbReference>
<accession>T1JIH9</accession>
<name>T1JIH9_STRMM</name>
<feature type="transmembrane region" description="Helical" evidence="8">
    <location>
        <begin position="127"/>
        <end position="147"/>
    </location>
</feature>
<dbReference type="PhylomeDB" id="T1JIH9"/>
<dbReference type="Proteomes" id="UP000014500">
    <property type="component" value="Unassembled WGS sequence"/>
</dbReference>
<feature type="transmembrane region" description="Helical" evidence="8">
    <location>
        <begin position="191"/>
        <end position="212"/>
    </location>
</feature>
<evidence type="ECO:0000256" key="2">
    <source>
        <dbReference type="ARBA" id="ARBA00005327"/>
    </source>
</evidence>
<dbReference type="PANTHER" id="PTHR21421">
    <property type="entry name" value="GUSTATORY RECEPTOR"/>
    <property type="match status" value="1"/>
</dbReference>
<evidence type="ECO:0000313" key="9">
    <source>
        <dbReference type="EnsemblMetazoa" id="SMAR013660-PA"/>
    </source>
</evidence>
<evidence type="ECO:0000256" key="6">
    <source>
        <dbReference type="ARBA" id="ARBA00023136"/>
    </source>
</evidence>
<evidence type="ECO:0000256" key="8">
    <source>
        <dbReference type="SAM" id="Phobius"/>
    </source>
</evidence>
<evidence type="ECO:0008006" key="11">
    <source>
        <dbReference type="Google" id="ProtNLM"/>
    </source>
</evidence>
<sequence>MAETAYTVLRKLKLLWYYVFLTYGITISTENRHRTCPRTKAGIFIFFFTTKTISFVCSLGIMIYSYSVLTSSATGISVIGSALLLHISTLTSSIIVYKRQVHISAFLQQLMIGLRKSTNLSAIRNRLILYFTLLTTYSLVSIVLFVIEFCYYSNDESYFFYSTKKNSTSFKFYDDLKNYDYLKALVILQSVHWHLVSQMYSGFSIIFFVYVCQLMSKNFKTLKCSIEKSLNSNMPMNNTYLNKVCQKYEKLCRLTSGLSVLFSPLLLVWSAGGLIIICLAVHILKKAFERTSHLQFWMYLLFTCKELVFVCMLYSNAKAIHEEASATAVLISKLRVKENRHNDHRAKISQILFLAQLQKEINGVNVSGIYTITNSSMLTMLGTLLTYAIILYQTE</sequence>
<keyword evidence="6 8" id="KW-0472">Membrane</keyword>
<protein>
    <recommendedName>
        <fullName evidence="11">Gustatory receptor</fullName>
    </recommendedName>
</protein>
<dbReference type="EnsemblMetazoa" id="SMAR013660-RA">
    <property type="protein sequence ID" value="SMAR013660-PA"/>
    <property type="gene ID" value="SMAR013660"/>
</dbReference>
<keyword evidence="7" id="KW-0675">Receptor</keyword>
<dbReference type="EMBL" id="JH431167">
    <property type="status" value="NOT_ANNOTATED_CDS"/>
    <property type="molecule type" value="Genomic_DNA"/>
</dbReference>
<dbReference type="GO" id="GO:0005886">
    <property type="term" value="C:plasma membrane"/>
    <property type="evidence" value="ECO:0007669"/>
    <property type="project" value="UniProtKB-SubCell"/>
</dbReference>
<comment type="subcellular location">
    <subcellularLocation>
        <location evidence="1">Cell membrane</location>
        <topology evidence="1">Multi-pass membrane protein</topology>
    </subcellularLocation>
</comment>
<feature type="transmembrane region" description="Helical" evidence="8">
    <location>
        <begin position="296"/>
        <end position="315"/>
    </location>
</feature>
<reference evidence="9" key="2">
    <citation type="submission" date="2015-02" db="UniProtKB">
        <authorList>
            <consortium name="EnsemblMetazoa"/>
        </authorList>
    </citation>
    <scope>IDENTIFICATION</scope>
</reference>
<keyword evidence="10" id="KW-1185">Reference proteome</keyword>
<comment type="similarity">
    <text evidence="2">Belongs to the insect chemoreceptor superfamily. Gustatory receptor (GR) family. Gr5a subfamily.</text>
</comment>
<keyword evidence="4 8" id="KW-0812">Transmembrane</keyword>
<evidence type="ECO:0000256" key="3">
    <source>
        <dbReference type="ARBA" id="ARBA00022475"/>
    </source>
</evidence>
<dbReference type="PANTHER" id="PTHR21421:SF29">
    <property type="entry name" value="GUSTATORY RECEPTOR 5A FOR TREHALOSE-RELATED"/>
    <property type="match status" value="1"/>
</dbReference>
<feature type="transmembrane region" description="Helical" evidence="8">
    <location>
        <begin position="43"/>
        <end position="64"/>
    </location>
</feature>
<organism evidence="9 10">
    <name type="scientific">Strigamia maritima</name>
    <name type="common">European centipede</name>
    <name type="synonym">Geophilus maritimus</name>
    <dbReference type="NCBI Taxonomy" id="126957"/>
    <lineage>
        <taxon>Eukaryota</taxon>
        <taxon>Metazoa</taxon>
        <taxon>Ecdysozoa</taxon>
        <taxon>Arthropoda</taxon>
        <taxon>Myriapoda</taxon>
        <taxon>Chilopoda</taxon>
        <taxon>Pleurostigmophora</taxon>
        <taxon>Geophilomorpha</taxon>
        <taxon>Linotaeniidae</taxon>
        <taxon>Strigamia</taxon>
    </lineage>
</organism>
<proteinExistence type="inferred from homology"/>
<evidence type="ECO:0000313" key="10">
    <source>
        <dbReference type="Proteomes" id="UP000014500"/>
    </source>
</evidence>
<feature type="transmembrane region" description="Helical" evidence="8">
    <location>
        <begin position="369"/>
        <end position="392"/>
    </location>
</feature>
<evidence type="ECO:0000256" key="1">
    <source>
        <dbReference type="ARBA" id="ARBA00004651"/>
    </source>
</evidence>
<dbReference type="AlphaFoldDB" id="T1JIH9"/>